<dbReference type="RefSeq" id="WP_391935655.1">
    <property type="nucleotide sequence ID" value="NZ_JBIBSM010000010.1"/>
</dbReference>
<feature type="region of interest" description="Disordered" evidence="1">
    <location>
        <begin position="42"/>
        <end position="62"/>
    </location>
</feature>
<dbReference type="Proteomes" id="UP001603013">
    <property type="component" value="Unassembled WGS sequence"/>
</dbReference>
<proteinExistence type="predicted"/>
<reference evidence="2 3" key="1">
    <citation type="submission" date="2024-10" db="EMBL/GenBank/DDBJ databases">
        <title>The Natural Products Discovery Center: Release of the First 8490 Sequenced Strains for Exploring Actinobacteria Biosynthetic Diversity.</title>
        <authorList>
            <person name="Kalkreuter E."/>
            <person name="Kautsar S.A."/>
            <person name="Yang D."/>
            <person name="Bader C.D."/>
            <person name="Teijaro C.N."/>
            <person name="Fluegel L."/>
            <person name="Davis C.M."/>
            <person name="Simpson J.R."/>
            <person name="Lauterbach L."/>
            <person name="Steele A.D."/>
            <person name="Gui C."/>
            <person name="Meng S."/>
            <person name="Li G."/>
            <person name="Viehrig K."/>
            <person name="Ye F."/>
            <person name="Su P."/>
            <person name="Kiefer A.F."/>
            <person name="Nichols A."/>
            <person name="Cepeda A.J."/>
            <person name="Yan W."/>
            <person name="Fan B."/>
            <person name="Jiang Y."/>
            <person name="Adhikari A."/>
            <person name="Zheng C.-J."/>
            <person name="Schuster L."/>
            <person name="Cowan T.M."/>
            <person name="Smanski M.J."/>
            <person name="Chevrette M.G."/>
            <person name="De Carvalho L.P.S."/>
            <person name="Shen B."/>
        </authorList>
    </citation>
    <scope>NUCLEOTIDE SEQUENCE [LARGE SCALE GENOMIC DNA]</scope>
    <source>
        <strain evidence="2 3">NPDC015755</strain>
    </source>
</reference>
<name>A0ABW6YG79_9ACTN</name>
<gene>
    <name evidence="2" type="ORF">ACF05T_20885</name>
</gene>
<evidence type="ECO:0000313" key="3">
    <source>
        <dbReference type="Proteomes" id="UP001603013"/>
    </source>
</evidence>
<accession>A0ABW6YG79</accession>
<evidence type="ECO:0000256" key="1">
    <source>
        <dbReference type="SAM" id="MobiDB-lite"/>
    </source>
</evidence>
<sequence length="120" mass="12789">MTGFQALAKAPDAALDLDPYRFPAVFTEDRYEETSTACGSMEFGDYSLPAPAPEPTPAPSSRLPIRLAPADRRRLDLHAALTAAGIAPLPGDLHAINALCTLDDTTHIALQRWLGGFGIS</sequence>
<protein>
    <submittedName>
        <fullName evidence="2">Uncharacterized protein</fullName>
    </submittedName>
</protein>
<keyword evidence="3" id="KW-1185">Reference proteome</keyword>
<organism evidence="2 3">
    <name type="scientific">Streptomyces lateritius</name>
    <dbReference type="NCBI Taxonomy" id="67313"/>
    <lineage>
        <taxon>Bacteria</taxon>
        <taxon>Bacillati</taxon>
        <taxon>Actinomycetota</taxon>
        <taxon>Actinomycetes</taxon>
        <taxon>Kitasatosporales</taxon>
        <taxon>Streptomycetaceae</taxon>
        <taxon>Streptomyces</taxon>
    </lineage>
</organism>
<comment type="caution">
    <text evidence="2">The sequence shown here is derived from an EMBL/GenBank/DDBJ whole genome shotgun (WGS) entry which is preliminary data.</text>
</comment>
<evidence type="ECO:0000313" key="2">
    <source>
        <dbReference type="EMBL" id="MFF8278537.1"/>
    </source>
</evidence>
<dbReference type="EMBL" id="JBIBSM010000010">
    <property type="protein sequence ID" value="MFF8278537.1"/>
    <property type="molecule type" value="Genomic_DNA"/>
</dbReference>